<feature type="compositionally biased region" description="Basic residues" evidence="3">
    <location>
        <begin position="147"/>
        <end position="156"/>
    </location>
</feature>
<feature type="compositionally biased region" description="Basic and acidic residues" evidence="3">
    <location>
        <begin position="343"/>
        <end position="359"/>
    </location>
</feature>
<feature type="compositionally biased region" description="Low complexity" evidence="3">
    <location>
        <begin position="56"/>
        <end position="110"/>
    </location>
</feature>
<feature type="compositionally biased region" description="Basic residues" evidence="3">
    <location>
        <begin position="498"/>
        <end position="515"/>
    </location>
</feature>
<evidence type="ECO:0000256" key="1">
    <source>
        <dbReference type="ARBA" id="ARBA00022884"/>
    </source>
</evidence>
<feature type="region of interest" description="Disordered" evidence="3">
    <location>
        <begin position="813"/>
        <end position="858"/>
    </location>
</feature>
<dbReference type="CDD" id="cd07323">
    <property type="entry name" value="LAM"/>
    <property type="match status" value="1"/>
</dbReference>
<reference evidence="5" key="1">
    <citation type="submission" date="2021-01" db="EMBL/GenBank/DDBJ databases">
        <authorList>
            <person name="Eckstrom K.M.E."/>
        </authorList>
    </citation>
    <scope>NUCLEOTIDE SEQUENCE</scope>
    <source>
        <strain evidence="5">UVCC 0001</strain>
    </source>
</reference>
<dbReference type="PANTHER" id="PTHR22792">
    <property type="entry name" value="LUPUS LA PROTEIN-RELATED"/>
    <property type="match status" value="1"/>
</dbReference>
<dbReference type="SUPFAM" id="SSF46785">
    <property type="entry name" value="Winged helix' DNA-binding domain"/>
    <property type="match status" value="1"/>
</dbReference>
<dbReference type="GO" id="GO:0005737">
    <property type="term" value="C:cytoplasm"/>
    <property type="evidence" value="ECO:0007669"/>
    <property type="project" value="UniProtKB-ARBA"/>
</dbReference>
<dbReference type="InterPro" id="IPR036390">
    <property type="entry name" value="WH_DNA-bd_sf"/>
</dbReference>
<dbReference type="InterPro" id="IPR006630">
    <property type="entry name" value="La_HTH"/>
</dbReference>
<feature type="compositionally biased region" description="Low complexity" evidence="3">
    <location>
        <begin position="627"/>
        <end position="637"/>
    </location>
</feature>
<accession>A0AAD9MMA2</accession>
<gene>
    <name evidence="5" type="ORF">QBZ16_005366</name>
</gene>
<dbReference type="PANTHER" id="PTHR22792:SF132">
    <property type="entry name" value="LA-RELATED PROTEIN 1"/>
    <property type="match status" value="1"/>
</dbReference>
<comment type="caution">
    <text evidence="5">The sequence shown here is derived from an EMBL/GenBank/DDBJ whole genome shotgun (WGS) entry which is preliminary data.</text>
</comment>
<evidence type="ECO:0000256" key="3">
    <source>
        <dbReference type="SAM" id="MobiDB-lite"/>
    </source>
</evidence>
<feature type="compositionally biased region" description="Polar residues" evidence="3">
    <location>
        <begin position="817"/>
        <end position="827"/>
    </location>
</feature>
<dbReference type="InterPro" id="IPR045180">
    <property type="entry name" value="La_dom_prot"/>
</dbReference>
<organism evidence="5 6">
    <name type="scientific">Prototheca wickerhamii</name>
    <dbReference type="NCBI Taxonomy" id="3111"/>
    <lineage>
        <taxon>Eukaryota</taxon>
        <taxon>Viridiplantae</taxon>
        <taxon>Chlorophyta</taxon>
        <taxon>core chlorophytes</taxon>
        <taxon>Trebouxiophyceae</taxon>
        <taxon>Chlorellales</taxon>
        <taxon>Chlorellaceae</taxon>
        <taxon>Prototheca</taxon>
    </lineage>
</organism>
<dbReference type="InterPro" id="IPR006607">
    <property type="entry name" value="DM15"/>
</dbReference>
<name>A0AAD9MMA2_PROWI</name>
<dbReference type="EMBL" id="JASFZW010000009">
    <property type="protein sequence ID" value="KAK2076606.1"/>
    <property type="molecule type" value="Genomic_DNA"/>
</dbReference>
<feature type="compositionally biased region" description="Low complexity" evidence="3">
    <location>
        <begin position="367"/>
        <end position="410"/>
    </location>
</feature>
<evidence type="ECO:0000313" key="5">
    <source>
        <dbReference type="EMBL" id="KAK2076606.1"/>
    </source>
</evidence>
<keyword evidence="6" id="KW-1185">Reference proteome</keyword>
<dbReference type="PROSITE" id="PS50961">
    <property type="entry name" value="HTH_LA"/>
    <property type="match status" value="1"/>
</dbReference>
<dbReference type="AlphaFoldDB" id="A0AAD9MMA2"/>
<feature type="region of interest" description="Disordered" evidence="3">
    <location>
        <begin position="36"/>
        <end position="198"/>
    </location>
</feature>
<evidence type="ECO:0000259" key="4">
    <source>
        <dbReference type="PROSITE" id="PS50961"/>
    </source>
</evidence>
<dbReference type="Pfam" id="PF05383">
    <property type="entry name" value="La"/>
    <property type="match status" value="1"/>
</dbReference>
<dbReference type="Gene3D" id="1.10.10.10">
    <property type="entry name" value="Winged helix-like DNA-binding domain superfamily/Winged helix DNA-binding domain"/>
    <property type="match status" value="1"/>
</dbReference>
<keyword evidence="1 2" id="KW-0694">RNA-binding</keyword>
<feature type="compositionally biased region" description="Basic and acidic residues" evidence="3">
    <location>
        <begin position="444"/>
        <end position="456"/>
    </location>
</feature>
<feature type="compositionally biased region" description="Acidic residues" evidence="3">
    <location>
        <begin position="431"/>
        <end position="443"/>
    </location>
</feature>
<dbReference type="GO" id="GO:0000339">
    <property type="term" value="F:RNA cap binding"/>
    <property type="evidence" value="ECO:0007669"/>
    <property type="project" value="InterPro"/>
</dbReference>
<dbReference type="Pfam" id="PF21071">
    <property type="entry name" value="LARP1_HEAT"/>
    <property type="match status" value="1"/>
</dbReference>
<feature type="compositionally biased region" description="Basic and acidic residues" evidence="3">
    <location>
        <begin position="45"/>
        <end position="55"/>
    </location>
</feature>
<feature type="compositionally biased region" description="Low complexity" evidence="3">
    <location>
        <begin position="175"/>
        <end position="198"/>
    </location>
</feature>
<sequence>MIPSGRFLEACNSGELLQLVEMERKVDLAAWSAVVSKGPAAATRPEQEGSGEERAASQPATAAEPAPTSAPSLESSEELPLSEKSQQDAIPAESKPAAPAKPVWKVASAPRAVADGGDAPATAWPTLGDAKEPMSRKARREAAAAAARRRRRRGAPGRRPALVRALESRERRGGATAPLSPAPRRAAPSRRAATAARPRARTRAAAGLAFAAPYAVFAPAPGLASGAPVYYPPAAYGVSPDLAGVPGPAVSQLEGAIRAQIEYYFSVGNLVRDLFLRAKMDDGGWIPLHVVAAFNRVRMLTPERALIAHALRGSRVVETSADGEALRAREGWQRWVLPIEERDAGVTRQGDAPEAREGDAPEASPETAVAQASQETAAAQASQETAVTQAAETSVTDPSVAASDTTASTPLAPPPTLSVTVPAPSAASPAEDPDEDDMFELDEERAAKAPSPREEPESSAAPPAPGSRLSDRDVRRLIVVKPSLRGAARDEEAGLLHGPRRRRGRPGPGHQRRAGALRARAGGRGREGGAAAAHGGAGDTFAAGRSPASLSGSFTRPPRARRESRLGGAASAAFYPASLPKSATGRAHRSSRSREGETPRSTAVGWVLGSTPPDGGLPARGISPATRSRLGASLSSAGGSPRFAGSAPLGKFQHPSHALLQRANFTQIKYEKFQARCLAERAERGPGRSEEMNTLFRFWCYFLRDHFNRGMYEDFRKYALEDAAADYQYGLECLFRFYSYGLEKAFDEQLYREFEEHVLEDYANGFLYGLEKLWAFHNYHGFPTGSDLQVHPKLRELLDKDFKSIEDFRNKAAQYKPHNTTTGNGTPRSLPRGEAKASRPANGMTRLGSGGQGGISVA</sequence>
<feature type="compositionally biased region" description="Gly residues" evidence="3">
    <location>
        <begin position="848"/>
        <end position="858"/>
    </location>
</feature>
<dbReference type="InterPro" id="IPR036388">
    <property type="entry name" value="WH-like_DNA-bd_sf"/>
</dbReference>
<protein>
    <recommendedName>
        <fullName evidence="4">HTH La-type RNA-binding domain-containing protein</fullName>
    </recommendedName>
</protein>
<proteinExistence type="predicted"/>
<dbReference type="GO" id="GO:0048255">
    <property type="term" value="P:mRNA stabilization"/>
    <property type="evidence" value="ECO:0007669"/>
    <property type="project" value="InterPro"/>
</dbReference>
<feature type="compositionally biased region" description="Low complexity" evidence="3">
    <location>
        <begin position="529"/>
        <end position="544"/>
    </location>
</feature>
<feature type="region of interest" description="Disordered" evidence="3">
    <location>
        <begin position="343"/>
        <end position="637"/>
    </location>
</feature>
<dbReference type="SMART" id="SM00684">
    <property type="entry name" value="DM15"/>
    <property type="match status" value="3"/>
</dbReference>
<feature type="domain" description="HTH La-type RNA-binding" evidence="4">
    <location>
        <begin position="247"/>
        <end position="338"/>
    </location>
</feature>
<evidence type="ECO:0000256" key="2">
    <source>
        <dbReference type="PROSITE-ProRule" id="PRU00332"/>
    </source>
</evidence>
<dbReference type="SMART" id="SM00715">
    <property type="entry name" value="LA"/>
    <property type="match status" value="1"/>
</dbReference>
<dbReference type="Proteomes" id="UP001255856">
    <property type="component" value="Unassembled WGS sequence"/>
</dbReference>
<feature type="compositionally biased region" description="Low complexity" evidence="3">
    <location>
        <begin position="417"/>
        <end position="430"/>
    </location>
</feature>
<evidence type="ECO:0000313" key="6">
    <source>
        <dbReference type="Proteomes" id="UP001255856"/>
    </source>
</evidence>